<organism evidence="1 2">
    <name type="scientific">Mesorhizobium jarvisii</name>
    <dbReference type="NCBI Taxonomy" id="1777867"/>
    <lineage>
        <taxon>Bacteria</taxon>
        <taxon>Pseudomonadati</taxon>
        <taxon>Pseudomonadota</taxon>
        <taxon>Alphaproteobacteria</taxon>
        <taxon>Hyphomicrobiales</taxon>
        <taxon>Phyllobacteriaceae</taxon>
        <taxon>Mesorhizobium</taxon>
    </lineage>
</organism>
<comment type="caution">
    <text evidence="1">The sequence shown here is derived from an EMBL/GenBank/DDBJ whole genome shotgun (WGS) entry which is preliminary data.</text>
</comment>
<dbReference type="InterPro" id="IPR002145">
    <property type="entry name" value="CopG"/>
</dbReference>
<gene>
    <name evidence="1" type="ORF">D3242_33015</name>
</gene>
<dbReference type="AlphaFoldDB" id="A0A6M7TSJ6"/>
<proteinExistence type="predicted"/>
<sequence>MARPKNQKQPARLTVTLDENDYKEVCALAANNDVSAAWVIRRAVQDYLGRLPAPEAATTPASGMK</sequence>
<dbReference type="CDD" id="cd21631">
    <property type="entry name" value="RHH_CopG_NikR-like"/>
    <property type="match status" value="1"/>
</dbReference>
<dbReference type="Proteomes" id="UP000275530">
    <property type="component" value="Unassembled WGS sequence"/>
</dbReference>
<protein>
    <submittedName>
        <fullName evidence="1">CopG family transcriptional regulator</fullName>
    </submittedName>
</protein>
<accession>A0A6M7TSJ6</accession>
<dbReference type="EMBL" id="QZXA01000024">
    <property type="protein sequence ID" value="RJT28197.1"/>
    <property type="molecule type" value="Genomic_DNA"/>
</dbReference>
<reference evidence="1 2" key="1">
    <citation type="submission" date="2018-09" db="EMBL/GenBank/DDBJ databases">
        <title>Mesorhizobium carmichaelinearum sp. nov. isolated from Carmichaelinea spp. root nodules in New Zealand.</title>
        <authorList>
            <person name="De Meyer S.E."/>
        </authorList>
    </citation>
    <scope>NUCLEOTIDE SEQUENCE [LARGE SCALE GENOMIC DNA]</scope>
    <source>
        <strain evidence="1 2">LMG 28313</strain>
    </source>
</reference>
<dbReference type="Pfam" id="PF01402">
    <property type="entry name" value="RHH_1"/>
    <property type="match status" value="1"/>
</dbReference>
<evidence type="ECO:0000313" key="2">
    <source>
        <dbReference type="Proteomes" id="UP000275530"/>
    </source>
</evidence>
<dbReference type="GO" id="GO:0006355">
    <property type="term" value="P:regulation of DNA-templated transcription"/>
    <property type="evidence" value="ECO:0007669"/>
    <property type="project" value="InterPro"/>
</dbReference>
<evidence type="ECO:0000313" key="1">
    <source>
        <dbReference type="EMBL" id="RJT28197.1"/>
    </source>
</evidence>
<keyword evidence="2" id="KW-1185">Reference proteome</keyword>
<name>A0A6M7TSJ6_9HYPH</name>